<gene>
    <name evidence="3" type="ORF">EDC03_2465</name>
</gene>
<evidence type="ECO:0000256" key="2">
    <source>
        <dbReference type="SAM" id="SignalP"/>
    </source>
</evidence>
<keyword evidence="4" id="KW-1185">Reference proteome</keyword>
<dbReference type="PIRSF" id="PIRSF017082">
    <property type="entry name" value="YflP"/>
    <property type="match status" value="1"/>
</dbReference>
<proteinExistence type="inferred from homology"/>
<dbReference type="PANTHER" id="PTHR42928:SF3">
    <property type="entry name" value="UPF0065 PROTEIN YFLP"/>
    <property type="match status" value="1"/>
</dbReference>
<dbReference type="InParanoid" id="A0A3N1GWM7"/>
<dbReference type="Pfam" id="PF03401">
    <property type="entry name" value="TctC"/>
    <property type="match status" value="1"/>
</dbReference>
<name>A0A3N1GWM7_9ACTN</name>
<accession>A0A3N1GWM7</accession>
<comment type="similarity">
    <text evidence="1">Belongs to the UPF0065 (bug) family.</text>
</comment>
<protein>
    <submittedName>
        <fullName evidence="3">Putative tricarboxylic transport membrane protein</fullName>
    </submittedName>
</protein>
<dbReference type="Gene3D" id="3.40.190.10">
    <property type="entry name" value="Periplasmic binding protein-like II"/>
    <property type="match status" value="1"/>
</dbReference>
<reference evidence="3 4" key="1">
    <citation type="journal article" date="2015" name="Stand. Genomic Sci.">
        <title>Genomic Encyclopedia of Bacterial and Archaeal Type Strains, Phase III: the genomes of soil and plant-associated and newly described type strains.</title>
        <authorList>
            <person name="Whitman W.B."/>
            <person name="Woyke T."/>
            <person name="Klenk H.P."/>
            <person name="Zhou Y."/>
            <person name="Lilburn T.G."/>
            <person name="Beck B.J."/>
            <person name="De Vos P."/>
            <person name="Vandamme P."/>
            <person name="Eisen J.A."/>
            <person name="Garrity G."/>
            <person name="Hugenholtz P."/>
            <person name="Kyrpides N.C."/>
        </authorList>
    </citation>
    <scope>NUCLEOTIDE SEQUENCE [LARGE SCALE GENOMIC DNA]</scope>
    <source>
        <strain evidence="3 4">CECT 7306</strain>
    </source>
</reference>
<evidence type="ECO:0000256" key="1">
    <source>
        <dbReference type="ARBA" id="ARBA00006987"/>
    </source>
</evidence>
<dbReference type="InterPro" id="IPR005064">
    <property type="entry name" value="BUG"/>
</dbReference>
<sequence>MVSRVRGRAGKVVAVALLVPLVAAAAWDARRTGTLSGARTGLTIIAPASPGGGWDTNARQLQAAMREAGVVTNPQVVNVPGAAGTIALSQLAEMESQGDVLMVTGTVMVGGVEINDSENGFEDVTPIARTTDDYEVIVVPADSPLESVDDLVAAWQSDPRGVAVGGGSLGGTDQLLAIQLALAVGVEATDVNYIAYSGGGEAVQALLSGASDIGISGYNEFADQIEAGTMRALAVSAPEPQPEIGIPTLYELGYDVHQPNWRGLLAPPGLSEEQVAELDAIVAETLATPEWQATLERNRWIDAELFDAEFAAFVDEEVARVRQIFDEAGL</sequence>
<feature type="signal peptide" evidence="2">
    <location>
        <begin position="1"/>
        <end position="25"/>
    </location>
</feature>
<dbReference type="CDD" id="cd07012">
    <property type="entry name" value="PBP2_Bug_TTT"/>
    <property type="match status" value="1"/>
</dbReference>
<dbReference type="Proteomes" id="UP000276232">
    <property type="component" value="Unassembled WGS sequence"/>
</dbReference>
<organism evidence="3 4">
    <name type="scientific">Pseudokineococcus lusitanus</name>
    <dbReference type="NCBI Taxonomy" id="763993"/>
    <lineage>
        <taxon>Bacteria</taxon>
        <taxon>Bacillati</taxon>
        <taxon>Actinomycetota</taxon>
        <taxon>Actinomycetes</taxon>
        <taxon>Kineosporiales</taxon>
        <taxon>Kineosporiaceae</taxon>
        <taxon>Pseudokineococcus</taxon>
    </lineage>
</organism>
<dbReference type="EMBL" id="RJKN01000006">
    <property type="protein sequence ID" value="ROP34648.1"/>
    <property type="molecule type" value="Genomic_DNA"/>
</dbReference>
<dbReference type="PANTHER" id="PTHR42928">
    <property type="entry name" value="TRICARBOXYLATE-BINDING PROTEIN"/>
    <property type="match status" value="1"/>
</dbReference>
<dbReference type="Gene3D" id="3.40.190.150">
    <property type="entry name" value="Bordetella uptake gene, domain 1"/>
    <property type="match status" value="1"/>
</dbReference>
<comment type="caution">
    <text evidence="3">The sequence shown here is derived from an EMBL/GenBank/DDBJ whole genome shotgun (WGS) entry which is preliminary data.</text>
</comment>
<dbReference type="AlphaFoldDB" id="A0A3N1GWM7"/>
<dbReference type="SUPFAM" id="SSF53850">
    <property type="entry name" value="Periplasmic binding protein-like II"/>
    <property type="match status" value="1"/>
</dbReference>
<evidence type="ECO:0000313" key="3">
    <source>
        <dbReference type="EMBL" id="ROP34648.1"/>
    </source>
</evidence>
<evidence type="ECO:0000313" key="4">
    <source>
        <dbReference type="Proteomes" id="UP000276232"/>
    </source>
</evidence>
<dbReference type="InterPro" id="IPR042100">
    <property type="entry name" value="Bug_dom1"/>
</dbReference>
<feature type="chain" id="PRO_5018206107" evidence="2">
    <location>
        <begin position="26"/>
        <end position="330"/>
    </location>
</feature>
<keyword evidence="2" id="KW-0732">Signal</keyword>